<accession>A0A2J8AJ75</accession>
<dbReference type="GO" id="GO:0030149">
    <property type="term" value="P:sphingolipid catabolic process"/>
    <property type="evidence" value="ECO:0007669"/>
    <property type="project" value="TreeGrafter"/>
</dbReference>
<dbReference type="Proteomes" id="UP000236333">
    <property type="component" value="Unassembled WGS sequence"/>
</dbReference>
<evidence type="ECO:0000313" key="2">
    <source>
        <dbReference type="Proteomes" id="UP000236333"/>
    </source>
</evidence>
<dbReference type="GO" id="GO:0004620">
    <property type="term" value="F:phospholipase activity"/>
    <property type="evidence" value="ECO:0007669"/>
    <property type="project" value="TreeGrafter"/>
</dbReference>
<dbReference type="EMBL" id="PGGS01000007">
    <property type="protein sequence ID" value="PNH12561.1"/>
    <property type="molecule type" value="Genomic_DNA"/>
</dbReference>
<protein>
    <recommendedName>
        <fullName evidence="3">Ankyrin repeat domain-containing protein</fullName>
    </recommendedName>
</protein>
<keyword evidence="2" id="KW-1185">Reference proteome</keyword>
<comment type="caution">
    <text evidence="1">The sequence shown here is derived from an EMBL/GenBank/DDBJ whole genome shotgun (WGS) entry which is preliminary data.</text>
</comment>
<name>A0A2J8AJ75_9CHLO</name>
<dbReference type="GO" id="GO:0016020">
    <property type="term" value="C:membrane"/>
    <property type="evidence" value="ECO:0007669"/>
    <property type="project" value="TreeGrafter"/>
</dbReference>
<evidence type="ECO:0000313" key="1">
    <source>
        <dbReference type="EMBL" id="PNH12561.1"/>
    </source>
</evidence>
<dbReference type="SUPFAM" id="SSF48403">
    <property type="entry name" value="Ankyrin repeat"/>
    <property type="match status" value="2"/>
</dbReference>
<dbReference type="PANTHER" id="PTHR12393">
    <property type="entry name" value="SPHINGOMYELIN PHOSPHODIESTERASE RELATED"/>
    <property type="match status" value="1"/>
</dbReference>
<dbReference type="Gene3D" id="1.25.40.20">
    <property type="entry name" value="Ankyrin repeat-containing domain"/>
    <property type="match status" value="2"/>
</dbReference>
<reference evidence="1 2" key="1">
    <citation type="journal article" date="2017" name="Mol. Biol. Evol.">
        <title>The 4-celled Tetrabaena socialis nuclear genome reveals the essential components for genetic control of cell number at the origin of multicellularity in the volvocine lineage.</title>
        <authorList>
            <person name="Featherston J."/>
            <person name="Arakaki Y."/>
            <person name="Hanschen E.R."/>
            <person name="Ferris P.J."/>
            <person name="Michod R.E."/>
            <person name="Olson B.J.S.C."/>
            <person name="Nozaki H."/>
            <person name="Durand P.M."/>
        </authorList>
    </citation>
    <scope>NUCLEOTIDE SEQUENCE [LARGE SCALE GENOMIC DNA]</scope>
    <source>
        <strain evidence="1 2">NIES-571</strain>
    </source>
</reference>
<dbReference type="GO" id="GO:0071944">
    <property type="term" value="C:cell periphery"/>
    <property type="evidence" value="ECO:0007669"/>
    <property type="project" value="TreeGrafter"/>
</dbReference>
<proteinExistence type="predicted"/>
<evidence type="ECO:0008006" key="3">
    <source>
        <dbReference type="Google" id="ProtNLM"/>
    </source>
</evidence>
<gene>
    <name evidence="1" type="ORF">TSOC_000475</name>
</gene>
<organism evidence="1 2">
    <name type="scientific">Tetrabaena socialis</name>
    <dbReference type="NCBI Taxonomy" id="47790"/>
    <lineage>
        <taxon>Eukaryota</taxon>
        <taxon>Viridiplantae</taxon>
        <taxon>Chlorophyta</taxon>
        <taxon>core chlorophytes</taxon>
        <taxon>Chlorophyceae</taxon>
        <taxon>CS clade</taxon>
        <taxon>Chlamydomonadales</taxon>
        <taxon>Tetrabaenaceae</taxon>
        <taxon>Tetrabaena</taxon>
    </lineage>
</organism>
<dbReference type="GO" id="GO:0005783">
    <property type="term" value="C:endoplasmic reticulum"/>
    <property type="evidence" value="ECO:0007669"/>
    <property type="project" value="TreeGrafter"/>
</dbReference>
<dbReference type="GO" id="GO:0046513">
    <property type="term" value="P:ceramide biosynthetic process"/>
    <property type="evidence" value="ECO:0007669"/>
    <property type="project" value="TreeGrafter"/>
</dbReference>
<dbReference type="InterPro" id="IPR036770">
    <property type="entry name" value="Ankyrin_rpt-contain_sf"/>
</dbReference>
<sequence length="1345" mass="147887">MAQVWSPDIIQCVARHTGNDTPFLRGIDKTARAELKLHTKIRLSQPISGHEFARWTTEIAPHTLTRKQQADLSGLTARSGSNENIKHLLTLKESLPGLSMSRAFSEAAIAGNELMCTMLLKYDVTAADMDAAADGGNQAICEEIFMCQSVKYPETAAGAAASQGHVDLMHWLCIVIPSTCIYELLLGAAKGCDLPTLQQLYEKYAGSIKLEYLLGWGLESAAAGSMTPDWLAKVIWLESILGEKSSKAYDGALKGPDWHSRFQALREHGYPIDNDVVAYAASHGNTAAVSHVLSCIDFDPATLTRLFYNRPTVQLLLDAGVQPCTQDISNAVRRGDLETAKLLVEVLGLNGSLDDHDLLSKAIPSGNMELLRWLLEQGCQLTHDTFHTAVAKGSLEQCVARHTGNDTPFLRGIDKTARAELKLHTKIRLSQPISGHEFARWTTEIAPHTLTRKQQADLSGLTARSGSNENIKHLLTLKESLPGLSMSRAFSEAAIAGNELMCTMLLKYDVTAADMDAAADGGNQAICEEIFMCQSVKYPETAAGAAASQGHVDLMHWLCIVIPSTCIYEVLLGAAKGCDLPTLQQLYEKYAGSIKLEYLLGWGLESAAAGSMTPDWLAKVIWLESILGEKSSKAYDGALKGPDWHSRFQALREHGYPVDNDVVAYAASHGNTAAVSHVLSYIGADPAAVTVLFYNRPTAQLLLDAGVQPCKRDINDAVRRGDLETAKLLVEVLGLNGSLDDHDLLSKAIPSGNMELLRWLLEQGCQLTHDTFHTAVAKGSLEQVLWLAEQGCPMGSDSDPDSDPYIAALDHPAMLELLLKVNCPRSPGNIYSAPNILSAPQRHSWFLQHFDDGTAAAEELRRFLTEHKRMREVYAGRSVNALAGCNRTLRDHIANFKTSPALVADLLVALHGEHRAIYRIYFEHSYSIYTKNKRSAAAWQVVLDGKSHELMSRLLPLSDGLRNSSTTSQQRDALLRDSLLCNDLPGAQYLYSIYIGPFVLSPAMEKEVVCAAICNGPEAFCTGTLLPQCRSELLRDMLSIRVKELTIALRRGRAAVVSYVIERCHREETVDPSKWRIKHARAVAGADGTVDEFRAALQDADYDRVSVLREIINTDEPPPVPIIQYLVSEMDEAPLLRQGWSLEFVEAVNNAIYHGHVAVVTYLLEVPLLMPLMPPSDMRFYVRMDVEDRDSILLDILRAAVDFERRCVLGRHHALNNTAISESDAIREAILKPVLYDMNLLKPDGPLNRLVSGEIDLAVDLLNILGRSPGAVVMLAQEYPCRLEKWLIMAAQADRVDAFEAWFGPGSELQVVCKEAMDAVWGTLLGWSWGGGPVLVVLKRNGYCR</sequence>
<dbReference type="PANTHER" id="PTHR12393:SF6">
    <property type="entry name" value="SPHINGOMYELIN PHOSPHODIESTERASE 2"/>
    <property type="match status" value="1"/>
</dbReference>